<proteinExistence type="predicted"/>
<gene>
    <name evidence="2" type="ORF">SKC38_04485</name>
</gene>
<dbReference type="EMBL" id="JBBKYA010000002">
    <property type="protein sequence ID" value="MFD3275483.1"/>
    <property type="molecule type" value="Genomic_DNA"/>
</dbReference>
<comment type="caution">
    <text evidence="2">The sequence shown here is derived from an EMBL/GenBank/DDBJ whole genome shotgun (WGS) entry which is preliminary data.</text>
</comment>
<dbReference type="InterPro" id="IPR046348">
    <property type="entry name" value="SIS_dom_sf"/>
</dbReference>
<dbReference type="PANTHER" id="PTHR30390">
    <property type="entry name" value="SEDOHEPTULOSE 7-PHOSPHATE ISOMERASE / DNAA INITIATOR-ASSOCIATING FACTOR FOR REPLICATION INITIATION"/>
    <property type="match status" value="1"/>
</dbReference>
<dbReference type="InterPro" id="IPR035461">
    <property type="entry name" value="GmhA/DiaA"/>
</dbReference>
<dbReference type="PROSITE" id="PS51464">
    <property type="entry name" value="SIS"/>
    <property type="match status" value="1"/>
</dbReference>
<dbReference type="InterPro" id="IPR050099">
    <property type="entry name" value="SIS_GmhA/DiaA_subfam"/>
</dbReference>
<evidence type="ECO:0000259" key="1">
    <source>
        <dbReference type="PROSITE" id="PS51464"/>
    </source>
</evidence>
<feature type="domain" description="SIS" evidence="1">
    <location>
        <begin position="41"/>
        <end position="194"/>
    </location>
</feature>
<sequence>MKTPYYINFINSINEGLNKSQFFKMNSQVNGEYFFEEINELITGIRENRNKIYFFGNGASAAFANHMALDFSKNGKILSRSLSDSAFLTALSNDYSFEEAMVEYLKIEGVSENDLVITISSSGNSQNVLNVLEFCKNNNISTFSFSGLKETNKSISLSKYAVYVPMKTYGMVECIHQVFLHSILDESMQIFEWNRSGFQNMSSKEFNL</sequence>
<keyword evidence="3" id="KW-1185">Reference proteome</keyword>
<dbReference type="InterPro" id="IPR001347">
    <property type="entry name" value="SIS_dom"/>
</dbReference>
<accession>A0ABW6CZC5</accession>
<organism evidence="2 3">
    <name type="scientific">Aquirufa echingensis</name>
    <dbReference type="NCBI Taxonomy" id="3096516"/>
    <lineage>
        <taxon>Bacteria</taxon>
        <taxon>Pseudomonadati</taxon>
        <taxon>Bacteroidota</taxon>
        <taxon>Cytophagia</taxon>
        <taxon>Cytophagales</taxon>
        <taxon>Flectobacillaceae</taxon>
        <taxon>Aquirufa</taxon>
    </lineage>
</organism>
<dbReference type="Gene3D" id="3.40.50.10490">
    <property type="entry name" value="Glucose-6-phosphate isomerase like protein, domain 1"/>
    <property type="match status" value="1"/>
</dbReference>
<protein>
    <submittedName>
        <fullName evidence="2">SIS domain-containing protein</fullName>
    </submittedName>
</protein>
<dbReference type="Pfam" id="PF13580">
    <property type="entry name" value="SIS_2"/>
    <property type="match status" value="1"/>
</dbReference>
<evidence type="ECO:0000313" key="2">
    <source>
        <dbReference type="EMBL" id="MFD3275483.1"/>
    </source>
</evidence>
<dbReference type="Proteomes" id="UP001598114">
    <property type="component" value="Unassembled WGS sequence"/>
</dbReference>
<dbReference type="CDD" id="cd05006">
    <property type="entry name" value="SIS_GmhA"/>
    <property type="match status" value="1"/>
</dbReference>
<dbReference type="RefSeq" id="WP_377975458.1">
    <property type="nucleotide sequence ID" value="NZ_JBBKYA010000002.1"/>
</dbReference>
<evidence type="ECO:0000313" key="3">
    <source>
        <dbReference type="Proteomes" id="UP001598114"/>
    </source>
</evidence>
<name>A0ABW6CZC5_9BACT</name>
<dbReference type="SUPFAM" id="SSF53697">
    <property type="entry name" value="SIS domain"/>
    <property type="match status" value="1"/>
</dbReference>
<reference evidence="2 3" key="1">
    <citation type="submission" date="2024-03" db="EMBL/GenBank/DDBJ databases">
        <title>Aquirufa genome sequencing.</title>
        <authorList>
            <person name="Pitt A."/>
            <person name="Hahn M.W."/>
        </authorList>
    </citation>
    <scope>NUCLEOTIDE SEQUENCE [LARGE SCALE GENOMIC DNA]</scope>
    <source>
        <strain evidence="2 3">PLAD-142S6K</strain>
    </source>
</reference>